<evidence type="ECO:0000256" key="2">
    <source>
        <dbReference type="ARBA" id="ARBA00023002"/>
    </source>
</evidence>
<dbReference type="OrthoDB" id="9798230at2"/>
<dbReference type="AlphaFoldDB" id="A0A1E3RTB3"/>
<keyword evidence="5" id="KW-1185">Reference proteome</keyword>
<dbReference type="GO" id="GO:0016491">
    <property type="term" value="F:oxidoreductase activity"/>
    <property type="evidence" value="ECO:0007669"/>
    <property type="project" value="UniProtKB-KW"/>
</dbReference>
<evidence type="ECO:0000256" key="1">
    <source>
        <dbReference type="ARBA" id="ARBA00007118"/>
    </source>
</evidence>
<organism evidence="4 5">
    <name type="scientific">Mycolicibacterium holsaticum</name>
    <dbReference type="NCBI Taxonomy" id="152142"/>
    <lineage>
        <taxon>Bacteria</taxon>
        <taxon>Bacillati</taxon>
        <taxon>Actinomycetota</taxon>
        <taxon>Actinomycetes</taxon>
        <taxon>Mycobacteriales</taxon>
        <taxon>Mycobacteriaceae</taxon>
        <taxon>Mycolicibacterium</taxon>
    </lineage>
</organism>
<name>A0A1E3RTB3_9MYCO</name>
<dbReference type="Gene3D" id="3.40.109.10">
    <property type="entry name" value="NADH Oxidase"/>
    <property type="match status" value="1"/>
</dbReference>
<dbReference type="InterPro" id="IPR000415">
    <property type="entry name" value="Nitroreductase-like"/>
</dbReference>
<dbReference type="Proteomes" id="UP000094243">
    <property type="component" value="Unassembled WGS sequence"/>
</dbReference>
<gene>
    <name evidence="4" type="ORF">BHQ17_14680</name>
</gene>
<sequence length="211" mass="23910">MPLQEVIETQRAIRRLYPDAVEDAVLQRVIELAIKAPNGGNEQKSAFVIVKDPAVRAELARLNRGGFPFMSLYYRRRVRTDTAWARTWKAIEWQRDHFHEIPVVIVVCWSGRIPRRPILLNSAPYASVYPATQNLLLAARAVGLGAGFISLPLWRLGKLRRILGLPRSVTPVGVIPLGWPRGKYGPNTRLPVGEVTHIDRWGNRPWRGESL</sequence>
<dbReference type="PANTHER" id="PTHR43673:SF10">
    <property type="entry name" value="NADH DEHYDROGENASE_NAD(P)H NITROREDUCTASE XCC3605-RELATED"/>
    <property type="match status" value="1"/>
</dbReference>
<keyword evidence="2" id="KW-0560">Oxidoreductase</keyword>
<accession>A0A1E3RTB3</accession>
<evidence type="ECO:0000313" key="5">
    <source>
        <dbReference type="Proteomes" id="UP000094243"/>
    </source>
</evidence>
<dbReference type="SUPFAM" id="SSF55469">
    <property type="entry name" value="FMN-dependent nitroreductase-like"/>
    <property type="match status" value="1"/>
</dbReference>
<proteinExistence type="inferred from homology"/>
<dbReference type="PANTHER" id="PTHR43673">
    <property type="entry name" value="NAD(P)H NITROREDUCTASE YDGI-RELATED"/>
    <property type="match status" value="1"/>
</dbReference>
<dbReference type="Pfam" id="PF00881">
    <property type="entry name" value="Nitroreductase"/>
    <property type="match status" value="1"/>
</dbReference>
<evidence type="ECO:0000259" key="3">
    <source>
        <dbReference type="Pfam" id="PF00881"/>
    </source>
</evidence>
<protein>
    <submittedName>
        <fullName evidence="4">Nitroreductase</fullName>
    </submittedName>
</protein>
<comment type="caution">
    <text evidence="4">The sequence shown here is derived from an EMBL/GenBank/DDBJ whole genome shotgun (WGS) entry which is preliminary data.</text>
</comment>
<feature type="domain" description="Nitroreductase" evidence="3">
    <location>
        <begin position="8"/>
        <end position="179"/>
    </location>
</feature>
<reference evidence="5" key="1">
    <citation type="submission" date="2016-09" db="EMBL/GenBank/DDBJ databases">
        <authorList>
            <person name="Greninger A.L."/>
            <person name="Jerome K.R."/>
            <person name="Mcnair B."/>
            <person name="Wallis C."/>
            <person name="Fang F."/>
        </authorList>
    </citation>
    <scope>NUCLEOTIDE SEQUENCE [LARGE SCALE GENOMIC DNA]</scope>
    <source>
        <strain evidence="5">M7</strain>
    </source>
</reference>
<dbReference type="InterPro" id="IPR029479">
    <property type="entry name" value="Nitroreductase"/>
</dbReference>
<comment type="similarity">
    <text evidence="1">Belongs to the nitroreductase family.</text>
</comment>
<dbReference type="EMBL" id="MIGZ01000080">
    <property type="protein sequence ID" value="ODQ93088.1"/>
    <property type="molecule type" value="Genomic_DNA"/>
</dbReference>
<evidence type="ECO:0000313" key="4">
    <source>
        <dbReference type="EMBL" id="ODQ93088.1"/>
    </source>
</evidence>